<organism evidence="2 3">
    <name type="scientific">Burkholderia humptydooensis</name>
    <dbReference type="NCBI Taxonomy" id="430531"/>
    <lineage>
        <taxon>Bacteria</taxon>
        <taxon>Pseudomonadati</taxon>
        <taxon>Pseudomonadota</taxon>
        <taxon>Betaproteobacteria</taxon>
        <taxon>Burkholderiales</taxon>
        <taxon>Burkholderiaceae</taxon>
        <taxon>Burkholderia</taxon>
        <taxon>pseudomallei group</taxon>
    </lineage>
</organism>
<accession>A0A7T2U8T0</accession>
<feature type="region of interest" description="Disordered" evidence="1">
    <location>
        <begin position="531"/>
        <end position="563"/>
    </location>
</feature>
<dbReference type="KEGG" id="bhg:I6G56_25655"/>
<dbReference type="AlphaFoldDB" id="A0A7T2U8T0"/>
<evidence type="ECO:0000313" key="2">
    <source>
        <dbReference type="EMBL" id="QPS47776.1"/>
    </source>
</evidence>
<gene>
    <name evidence="2" type="ORF">I6G56_25655</name>
</gene>
<proteinExistence type="predicted"/>
<evidence type="ECO:0000313" key="3">
    <source>
        <dbReference type="Proteomes" id="UP000594943"/>
    </source>
</evidence>
<dbReference type="RefSeq" id="WP_006029827.1">
    <property type="nucleotide sequence ID" value="NZ_CP013382.1"/>
</dbReference>
<name>A0A7T2U8T0_9BURK</name>
<dbReference type="EMBL" id="CP065687">
    <property type="protein sequence ID" value="QPS47776.1"/>
    <property type="molecule type" value="Genomic_DNA"/>
</dbReference>
<reference evidence="2 3" key="1">
    <citation type="submission" date="2020-12" db="EMBL/GenBank/DDBJ databases">
        <title>FDA dAtabase for Regulatory Grade micrObial Sequences (FDA-ARGOS): Supporting development and validation of Infectious Disease Dx tests.</title>
        <authorList>
            <person name="Nelson B."/>
            <person name="Plummer A."/>
            <person name="Tallon L."/>
            <person name="Sadzewicz L."/>
            <person name="Zhao X."/>
            <person name="Boylan J."/>
            <person name="Ott S."/>
            <person name="Bowen H."/>
            <person name="Vavikolanu K."/>
            <person name="Mehta A."/>
            <person name="Aluvathingal J."/>
            <person name="Nadendla S."/>
            <person name="Myers T."/>
            <person name="Yan Y."/>
            <person name="Sichtig H."/>
        </authorList>
    </citation>
    <scope>NUCLEOTIDE SEQUENCE [LARGE SCALE GENOMIC DNA]</scope>
    <source>
        <strain evidence="2 3">FDAARGOS_899</strain>
    </source>
</reference>
<sequence length="563" mass="60376">MRWLATCSAILFRVRGLGHRYAAVLALSAGLGLSATPTLALTGADVAYLVNQRYQQASEKCAVDKPAWFCSGVLMRALPGGSAQTFWQLDATETALQSVPFAYVRRDLSTNALSSSAGYILADALSAVGQGKPYEVRCAYPFEVQPGATTGSHGCDLAGGATRNPPDLSSCSTQGVTDAASWVAHFAGEDNDVQRQCSLSAQVAAQFRASLEAHEQVSPTFSNQPTTVLVAAWDPSQPATIPIEALFYDVGNGGQLSQAQRYQKQYFDATGQWVPILRMAFVPASGATFGFDETDQLDSGFTVADLLNARFQDTAPCPGDAAAYMCNGVIIRVTGYGAGFHSWNPSPTAIRLNGVSFSYMRADANFTAVAYEGGAGLIMRELGAPTQTPIIARCIYPTDAGTDGRADKCGIRTNPLSRPCAEQGVTTVDQWRAIYNQTGWSQSCSLGMDAAAFNLSIEARRTLPTPQTIRTEMWNELIIAPWPQDVPLQIPIEAVFYTKSSLVGAQYIQQDYMQTTGRFLPIVGVNEMSPTGKPFTYRPDDQQTPRVGSVPAPSGYGVAGRSY</sequence>
<dbReference type="Proteomes" id="UP000594943">
    <property type="component" value="Chromosome 2"/>
</dbReference>
<evidence type="ECO:0000256" key="1">
    <source>
        <dbReference type="SAM" id="MobiDB-lite"/>
    </source>
</evidence>
<protein>
    <submittedName>
        <fullName evidence="2">Uncharacterized protein</fullName>
    </submittedName>
</protein>